<dbReference type="AlphaFoldDB" id="A0A8H9G2Q5"/>
<dbReference type="Proteomes" id="UP000614460">
    <property type="component" value="Unassembled WGS sequence"/>
</dbReference>
<reference evidence="1" key="2">
    <citation type="submission" date="2020-09" db="EMBL/GenBank/DDBJ databases">
        <authorList>
            <person name="Sun Q."/>
            <person name="Zhou Y."/>
        </authorList>
    </citation>
    <scope>NUCLEOTIDE SEQUENCE</scope>
    <source>
        <strain evidence="1">CGMCC 1.15966</strain>
    </source>
</reference>
<dbReference type="EMBL" id="BMKM01000008">
    <property type="protein sequence ID" value="GGE28248.1"/>
    <property type="molecule type" value="Genomic_DNA"/>
</dbReference>
<comment type="caution">
    <text evidence="1">The sequence shown here is derived from an EMBL/GenBank/DDBJ whole genome shotgun (WGS) entry which is preliminary data.</text>
</comment>
<accession>A0A8H9G2Q5</accession>
<name>A0A8H9G2Q5_9SPHI</name>
<sequence>MNLNQLKKYLKGWFNESPFLNTVVVSSKNDFNDLRNVNYPVAHIEYVSSSTNPNFKNYVFNITIADIQNNKIKSKNVEDIHNDTSLIAQDFIDFHSENIELFELDENIQINQFEEENPDRIAGVTFAVRIPIFREKNICIIPKKGESN</sequence>
<evidence type="ECO:0000313" key="2">
    <source>
        <dbReference type="Proteomes" id="UP000614460"/>
    </source>
</evidence>
<protein>
    <submittedName>
        <fullName evidence="1">Uncharacterized protein</fullName>
    </submittedName>
</protein>
<organism evidence="1 2">
    <name type="scientific">Sphingobacterium cellulitidis</name>
    <dbReference type="NCBI Taxonomy" id="1768011"/>
    <lineage>
        <taxon>Bacteria</taxon>
        <taxon>Pseudomonadati</taxon>
        <taxon>Bacteroidota</taxon>
        <taxon>Sphingobacteriia</taxon>
        <taxon>Sphingobacteriales</taxon>
        <taxon>Sphingobacteriaceae</taxon>
        <taxon>Sphingobacterium</taxon>
    </lineage>
</organism>
<evidence type="ECO:0000313" key="1">
    <source>
        <dbReference type="EMBL" id="GGE28248.1"/>
    </source>
</evidence>
<keyword evidence="2" id="KW-1185">Reference proteome</keyword>
<proteinExistence type="predicted"/>
<reference evidence="1" key="1">
    <citation type="journal article" date="2014" name="Int. J. Syst. Evol. Microbiol.">
        <title>Complete genome sequence of Corynebacterium casei LMG S-19264T (=DSM 44701T), isolated from a smear-ripened cheese.</title>
        <authorList>
            <consortium name="US DOE Joint Genome Institute (JGI-PGF)"/>
            <person name="Walter F."/>
            <person name="Albersmeier A."/>
            <person name="Kalinowski J."/>
            <person name="Ruckert C."/>
        </authorList>
    </citation>
    <scope>NUCLEOTIDE SEQUENCE</scope>
    <source>
        <strain evidence="1">CGMCC 1.15966</strain>
    </source>
</reference>
<gene>
    <name evidence="1" type="ORF">GCM10011516_27400</name>
</gene>
<dbReference type="RefSeq" id="WP_182498262.1">
    <property type="nucleotide sequence ID" value="NZ_BMKM01000008.1"/>
</dbReference>